<feature type="transmembrane region" description="Helical" evidence="2">
    <location>
        <begin position="70"/>
        <end position="92"/>
    </location>
</feature>
<evidence type="ECO:0000256" key="2">
    <source>
        <dbReference type="SAM" id="Phobius"/>
    </source>
</evidence>
<dbReference type="GeneTree" id="ENSGT00390000014574"/>
<keyword evidence="2" id="KW-1133">Transmembrane helix</keyword>
<keyword evidence="2" id="KW-0472">Membrane</keyword>
<evidence type="ECO:0000313" key="4">
    <source>
        <dbReference type="Proteomes" id="UP000694421"/>
    </source>
</evidence>
<reference evidence="3" key="1">
    <citation type="submission" date="2025-08" db="UniProtKB">
        <authorList>
            <consortium name="Ensembl"/>
        </authorList>
    </citation>
    <scope>IDENTIFICATION</scope>
</reference>
<feature type="region of interest" description="Disordered" evidence="1">
    <location>
        <begin position="221"/>
        <end position="240"/>
    </location>
</feature>
<dbReference type="PANTHER" id="PTHR14636:SF1">
    <property type="entry name" value="TPA-INDUCED TRANSMEMBRANE PROTEIN"/>
    <property type="match status" value="1"/>
</dbReference>
<feature type="compositionally biased region" description="Acidic residues" evidence="1">
    <location>
        <begin position="26"/>
        <end position="35"/>
    </location>
</feature>
<evidence type="ECO:0000256" key="1">
    <source>
        <dbReference type="SAM" id="MobiDB-lite"/>
    </source>
</evidence>
<evidence type="ECO:0000313" key="3">
    <source>
        <dbReference type="Ensembl" id="ENSSMRP00000003722.1"/>
    </source>
</evidence>
<organism evidence="3 4">
    <name type="scientific">Salvator merianae</name>
    <name type="common">Argentine black and white tegu</name>
    <name type="synonym">Tupinambis merianae</name>
    <dbReference type="NCBI Taxonomy" id="96440"/>
    <lineage>
        <taxon>Eukaryota</taxon>
        <taxon>Metazoa</taxon>
        <taxon>Chordata</taxon>
        <taxon>Craniata</taxon>
        <taxon>Vertebrata</taxon>
        <taxon>Euteleostomi</taxon>
        <taxon>Lepidosauria</taxon>
        <taxon>Squamata</taxon>
        <taxon>Bifurcata</taxon>
        <taxon>Unidentata</taxon>
        <taxon>Episquamata</taxon>
        <taxon>Laterata</taxon>
        <taxon>Teiioidea</taxon>
        <taxon>Teiidae</taxon>
        <taxon>Salvator</taxon>
    </lineage>
</organism>
<feature type="region of interest" description="Disordered" evidence="1">
    <location>
        <begin position="1"/>
        <end position="45"/>
    </location>
</feature>
<dbReference type="PANTHER" id="PTHR14636">
    <property type="entry name" value="TPA-INDUCED TRANSMEMBRANE PROTEIN"/>
    <property type="match status" value="1"/>
</dbReference>
<proteinExistence type="predicted"/>
<sequence>MEARNSHVSEQGHQSIELGNLRKKEEEEEEREEEKEAVSTLTEPLNPEAQEKKTDVWRSCFKTVFWKCKLWMIISFIFLFLIFVIILSLILYSGRYIDEDEYWDSESIASGIRCNFSGILKIHCTKPDPLLPNLTYNLLSENLNKRLTDVYIFSPALGRYFLSAEVISFSAENSTASYHLWFSVPPETEEFMKFRMSKTFVMNVLRQSIYDQNEMDIPGCTNATMDPTSVSLSEMEDTEG</sequence>
<feature type="compositionally biased region" description="Polar residues" evidence="1">
    <location>
        <begin position="221"/>
        <end position="232"/>
    </location>
</feature>
<keyword evidence="4" id="KW-1185">Reference proteome</keyword>
<reference evidence="3" key="2">
    <citation type="submission" date="2025-09" db="UniProtKB">
        <authorList>
            <consortium name="Ensembl"/>
        </authorList>
    </citation>
    <scope>IDENTIFICATION</scope>
</reference>
<dbReference type="AlphaFoldDB" id="A0A8D0DH67"/>
<name>A0A8D0DH67_SALMN</name>
<protein>
    <submittedName>
        <fullName evidence="3">Chromosome 3 open reading frame 52</fullName>
    </submittedName>
</protein>
<dbReference type="Gene3D" id="3.30.70.960">
    <property type="entry name" value="SEA domain"/>
    <property type="match status" value="1"/>
</dbReference>
<keyword evidence="2" id="KW-0812">Transmembrane</keyword>
<dbReference type="InterPro" id="IPR033223">
    <property type="entry name" value="TTMP"/>
</dbReference>
<dbReference type="Ensembl" id="ENSSMRT00000004433.1">
    <property type="protein sequence ID" value="ENSSMRP00000003722.1"/>
    <property type="gene ID" value="ENSSMRG00000003141.1"/>
</dbReference>
<dbReference type="GO" id="GO:0005886">
    <property type="term" value="C:plasma membrane"/>
    <property type="evidence" value="ECO:0007669"/>
    <property type="project" value="Ensembl"/>
</dbReference>
<dbReference type="InterPro" id="IPR036364">
    <property type="entry name" value="SEA_dom_sf"/>
</dbReference>
<dbReference type="Proteomes" id="UP000694421">
    <property type="component" value="Unplaced"/>
</dbReference>
<dbReference type="OMA" id="DFMKYRM"/>
<accession>A0A8D0DH67</accession>